<keyword evidence="1" id="KW-0812">Transmembrane</keyword>
<dbReference type="Gene3D" id="3.40.50.150">
    <property type="entry name" value="Vaccinia Virus protein VP39"/>
    <property type="match status" value="1"/>
</dbReference>
<evidence type="ECO:0008006" key="4">
    <source>
        <dbReference type="Google" id="ProtNLM"/>
    </source>
</evidence>
<dbReference type="PANTHER" id="PTHR45036">
    <property type="entry name" value="METHYLTRANSFERASE LIKE 7B"/>
    <property type="match status" value="1"/>
</dbReference>
<keyword evidence="1" id="KW-1133">Transmembrane helix</keyword>
<dbReference type="OrthoDB" id="540004at2759"/>
<proteinExistence type="predicted"/>
<keyword evidence="3" id="KW-1185">Reference proteome</keyword>
<dbReference type="AlphaFoldDB" id="A0A517LDF1"/>
<gene>
    <name evidence="2" type="ORF">FKW77_002612</name>
</gene>
<dbReference type="STRING" id="50376.A0A517LDF1"/>
<evidence type="ECO:0000256" key="1">
    <source>
        <dbReference type="SAM" id="Phobius"/>
    </source>
</evidence>
<dbReference type="InterPro" id="IPR052356">
    <property type="entry name" value="Thiol_S-MT"/>
</dbReference>
<keyword evidence="1" id="KW-0472">Membrane</keyword>
<feature type="transmembrane region" description="Helical" evidence="1">
    <location>
        <begin position="32"/>
        <end position="53"/>
    </location>
</feature>
<accession>A0A517LDF1</accession>
<dbReference type="Pfam" id="PF13489">
    <property type="entry name" value="Methyltransf_23"/>
    <property type="match status" value="1"/>
</dbReference>
<evidence type="ECO:0000313" key="3">
    <source>
        <dbReference type="Proteomes" id="UP000316270"/>
    </source>
</evidence>
<dbReference type="EMBL" id="CP042194">
    <property type="protein sequence ID" value="QDS73665.1"/>
    <property type="molecule type" value="Genomic_DNA"/>
</dbReference>
<dbReference type="SUPFAM" id="SSF53335">
    <property type="entry name" value="S-adenosyl-L-methionine-dependent methyltransferases"/>
    <property type="match status" value="1"/>
</dbReference>
<dbReference type="InterPro" id="IPR029063">
    <property type="entry name" value="SAM-dependent_MTases_sf"/>
</dbReference>
<dbReference type="CDD" id="cd02440">
    <property type="entry name" value="AdoMet_MTases"/>
    <property type="match status" value="1"/>
</dbReference>
<organism evidence="2 3">
    <name type="scientific">Venturia effusa</name>
    <dbReference type="NCBI Taxonomy" id="50376"/>
    <lineage>
        <taxon>Eukaryota</taxon>
        <taxon>Fungi</taxon>
        <taxon>Dikarya</taxon>
        <taxon>Ascomycota</taxon>
        <taxon>Pezizomycotina</taxon>
        <taxon>Dothideomycetes</taxon>
        <taxon>Pleosporomycetidae</taxon>
        <taxon>Venturiales</taxon>
        <taxon>Venturiaceae</taxon>
        <taxon>Venturia</taxon>
    </lineage>
</organism>
<protein>
    <recommendedName>
        <fullName evidence="4">Methyltransferase type 11 domain-containing protein</fullName>
    </recommendedName>
</protein>
<name>A0A517LDF1_9PEZI</name>
<dbReference type="Proteomes" id="UP000316270">
    <property type="component" value="Chromosome 10"/>
</dbReference>
<dbReference type="PANTHER" id="PTHR45036:SF1">
    <property type="entry name" value="METHYLTRANSFERASE LIKE 7A"/>
    <property type="match status" value="1"/>
</dbReference>
<reference evidence="2 3" key="1">
    <citation type="submission" date="2019-07" db="EMBL/GenBank/DDBJ databases">
        <title>Finished genome of Venturia effusa.</title>
        <authorList>
            <person name="Young C.A."/>
            <person name="Cox M.P."/>
            <person name="Ganley A.R.D."/>
            <person name="David W.J."/>
        </authorList>
    </citation>
    <scope>NUCLEOTIDE SEQUENCE [LARGE SCALE GENOMIC DNA]</scope>
    <source>
        <strain evidence="3">albino</strain>
    </source>
</reference>
<evidence type="ECO:0000313" key="2">
    <source>
        <dbReference type="EMBL" id="QDS73665.1"/>
    </source>
</evidence>
<sequence>MAQLSDAGSVSSSSEGVPDLWERLQGYYRPSVLIVLGAYYSFLTLLEAPLLFLRDFQTFHHKAFSKLWSVYGEEMSSDMPSGTAQLVASCKGVILDVGPGSGTQLKLFNPAAITQIYGVEPAVDLHPGLLSNAKKYGLEGKYEVIHAGAEPQSLLPALAKRNLLKSSENGASGVFDTIVCIRVLCGVPSPEETAEGLYRLLKPGGRLIVSEHVKQPYPNGGDLIASLLQRFYMLVGWSFWLGGCCLDRETDRTLRKVAGPDGWSEIKVNRLDGYSTIPHIVGEYVKAG</sequence>